<comment type="similarity">
    <text evidence="1 3">Belongs to the UreD family.</text>
</comment>
<gene>
    <name evidence="3" type="primary">ureD</name>
    <name evidence="4" type="ORF">D0Z70_16850</name>
</gene>
<dbReference type="PANTHER" id="PTHR33643:SF1">
    <property type="entry name" value="UREASE ACCESSORY PROTEIN D"/>
    <property type="match status" value="1"/>
</dbReference>
<dbReference type="Pfam" id="PF01774">
    <property type="entry name" value="UreD"/>
    <property type="match status" value="1"/>
</dbReference>
<dbReference type="HAMAP" id="MF_01384">
    <property type="entry name" value="UreD"/>
    <property type="match status" value="1"/>
</dbReference>
<dbReference type="InterPro" id="IPR002669">
    <property type="entry name" value="UreD"/>
</dbReference>
<organism evidence="4 5">
    <name type="scientific">Sphingobium terrigena</name>
    <dbReference type="NCBI Taxonomy" id="2304063"/>
    <lineage>
        <taxon>Bacteria</taxon>
        <taxon>Pseudomonadati</taxon>
        <taxon>Pseudomonadota</taxon>
        <taxon>Alphaproteobacteria</taxon>
        <taxon>Sphingomonadales</taxon>
        <taxon>Sphingomonadaceae</taxon>
        <taxon>Sphingobium</taxon>
    </lineage>
</organism>
<dbReference type="OrthoDB" id="9798842at2"/>
<dbReference type="GO" id="GO:0005737">
    <property type="term" value="C:cytoplasm"/>
    <property type="evidence" value="ECO:0007669"/>
    <property type="project" value="UniProtKB-SubCell"/>
</dbReference>
<sequence length="285" mass="30655">MVSMTLQRAITVPPKSRHQRVDGRAMVAFGARGIRDMMQAAPARLLFPQGREGDFPLAVTVTTCGGLTGGDRLALDIIVDPGVGATIVPQAAEKLYRALDEDEPTRIETCISIGAGATCEWLAQEAILFDRSKMRRKLEADMAPDARMLAMEMLVLGRSAMGESYQSGLIHDSWRIRRGGRLVWADALHVEGDFASQGRAPFAFGDATAIATLVYAGPDAADYLDLARTLVEAPTGGATSFDGLLILRLTRNDAQALRKDVMRAAGVLRAAIFGLSPSMPTICYC</sequence>
<evidence type="ECO:0000256" key="2">
    <source>
        <dbReference type="ARBA" id="ARBA00023186"/>
    </source>
</evidence>
<proteinExistence type="inferred from homology"/>
<reference evidence="4 5" key="1">
    <citation type="submission" date="2018-08" db="EMBL/GenBank/DDBJ databases">
        <title>Sphingobium sp. EO9.</title>
        <authorList>
            <person name="Park Y."/>
            <person name="Kim K.H."/>
            <person name="Jeon C.O."/>
        </authorList>
    </citation>
    <scope>NUCLEOTIDE SEQUENCE [LARGE SCALE GENOMIC DNA]</scope>
    <source>
        <strain evidence="4 5">EO9</strain>
    </source>
</reference>
<name>A0A418YPI9_9SPHN</name>
<keyword evidence="3" id="KW-0996">Nickel insertion</keyword>
<comment type="caution">
    <text evidence="4">The sequence shown here is derived from an EMBL/GenBank/DDBJ whole genome shotgun (WGS) entry which is preliminary data.</text>
</comment>
<evidence type="ECO:0000256" key="1">
    <source>
        <dbReference type="ARBA" id="ARBA00007177"/>
    </source>
</evidence>
<keyword evidence="2 3" id="KW-0143">Chaperone</keyword>
<dbReference type="EMBL" id="QVRA01000017">
    <property type="protein sequence ID" value="RJG53276.1"/>
    <property type="molecule type" value="Genomic_DNA"/>
</dbReference>
<dbReference type="GO" id="GO:0016151">
    <property type="term" value="F:nickel cation binding"/>
    <property type="evidence" value="ECO:0007669"/>
    <property type="project" value="UniProtKB-UniRule"/>
</dbReference>
<keyword evidence="3" id="KW-0963">Cytoplasm</keyword>
<evidence type="ECO:0000313" key="4">
    <source>
        <dbReference type="EMBL" id="RJG53276.1"/>
    </source>
</evidence>
<comment type="function">
    <text evidence="3">Required for maturation of urease via the functional incorporation of the urease nickel metallocenter.</text>
</comment>
<accession>A0A418YPI9</accession>
<dbReference type="PANTHER" id="PTHR33643">
    <property type="entry name" value="UREASE ACCESSORY PROTEIN D"/>
    <property type="match status" value="1"/>
</dbReference>
<evidence type="ECO:0000256" key="3">
    <source>
        <dbReference type="HAMAP-Rule" id="MF_01384"/>
    </source>
</evidence>
<dbReference type="AlphaFoldDB" id="A0A418YPI9"/>
<dbReference type="Proteomes" id="UP000283469">
    <property type="component" value="Unassembled WGS sequence"/>
</dbReference>
<evidence type="ECO:0000313" key="5">
    <source>
        <dbReference type="Proteomes" id="UP000283469"/>
    </source>
</evidence>
<protein>
    <recommendedName>
        <fullName evidence="3">Urease accessory protein UreD</fullName>
    </recommendedName>
</protein>
<comment type="subunit">
    <text evidence="3">UreD, UreF and UreG form a complex that acts as a GTP-hydrolysis-dependent molecular chaperone, activating the urease apoprotein by helping to assemble the nickel containing metallocenter of UreC. The UreE protein probably delivers the nickel.</text>
</comment>
<keyword evidence="5" id="KW-1185">Reference proteome</keyword>
<comment type="subcellular location">
    <subcellularLocation>
        <location evidence="3">Cytoplasm</location>
    </subcellularLocation>
</comment>